<keyword evidence="2" id="KW-0732">Signal</keyword>
<dbReference type="RefSeq" id="WP_036549329.1">
    <property type="nucleotide sequence ID" value="NZ_CP022295.1"/>
</dbReference>
<dbReference type="AlphaFoldDB" id="A0A7Y9ZIJ9"/>
<feature type="signal peptide" evidence="2">
    <location>
        <begin position="1"/>
        <end position="25"/>
    </location>
</feature>
<evidence type="ECO:0000313" key="5">
    <source>
        <dbReference type="Proteomes" id="UP000562045"/>
    </source>
</evidence>
<evidence type="ECO:0000256" key="2">
    <source>
        <dbReference type="SAM" id="SignalP"/>
    </source>
</evidence>
<dbReference type="Proteomes" id="UP000662818">
    <property type="component" value="Chromosome"/>
</dbReference>
<dbReference type="EMBL" id="JACBZM010000001">
    <property type="protein sequence ID" value="NYI44590.1"/>
    <property type="molecule type" value="Genomic_DNA"/>
</dbReference>
<feature type="chain" id="PRO_5039598820" evidence="2">
    <location>
        <begin position="26"/>
        <end position="203"/>
    </location>
</feature>
<name>A0A7Y9ZIJ9_9ACTN</name>
<dbReference type="Proteomes" id="UP000562045">
    <property type="component" value="Unassembled WGS sequence"/>
</dbReference>
<feature type="compositionally biased region" description="Acidic residues" evidence="1">
    <location>
        <begin position="143"/>
        <end position="152"/>
    </location>
</feature>
<reference evidence="3 5" key="2">
    <citation type="submission" date="2020-07" db="EMBL/GenBank/DDBJ databases">
        <title>Sequencing the genomes of 1000 actinobacteria strains.</title>
        <authorList>
            <person name="Klenk H.-P."/>
        </authorList>
    </citation>
    <scope>NUCLEOTIDE SEQUENCE [LARGE SCALE GENOMIC DNA]</scope>
    <source>
        <strain evidence="3 5">DSM 15131</strain>
    </source>
</reference>
<proteinExistence type="predicted"/>
<accession>A0A7Y9ZIJ9</accession>
<evidence type="ECO:0000313" key="4">
    <source>
        <dbReference type="EMBL" id="QSR28566.1"/>
    </source>
</evidence>
<evidence type="ECO:0000313" key="3">
    <source>
        <dbReference type="EMBL" id="NYI44590.1"/>
    </source>
</evidence>
<feature type="compositionally biased region" description="Basic and acidic residues" evidence="1">
    <location>
        <begin position="118"/>
        <end position="141"/>
    </location>
</feature>
<evidence type="ECO:0000313" key="6">
    <source>
        <dbReference type="Proteomes" id="UP000662818"/>
    </source>
</evidence>
<organism evidence="3 5">
    <name type="scientific">Nocardioides aromaticivorans</name>
    <dbReference type="NCBI Taxonomy" id="200618"/>
    <lineage>
        <taxon>Bacteria</taxon>
        <taxon>Bacillati</taxon>
        <taxon>Actinomycetota</taxon>
        <taxon>Actinomycetes</taxon>
        <taxon>Propionibacteriales</taxon>
        <taxon>Nocardioidaceae</taxon>
        <taxon>Nocardioides</taxon>
    </lineage>
</organism>
<reference evidence="4 6" key="1">
    <citation type="submission" date="2017-06" db="EMBL/GenBank/DDBJ databases">
        <title>Complete Genome Sequence of the Soil Carbazole-Degrading Bacterium Nocardioides aromaticivorans IC177.</title>
        <authorList>
            <person name="Vejarano F."/>
            <person name="Suzuki-Minakuchi C."/>
            <person name="Ohtsubo Y."/>
            <person name="Tsuda M."/>
            <person name="Okada K."/>
            <person name="Nojiri H."/>
        </authorList>
    </citation>
    <scope>NUCLEOTIDE SEQUENCE [LARGE SCALE GENOMIC DNA]</scope>
    <source>
        <strain evidence="4 6">IC177</strain>
    </source>
</reference>
<dbReference type="PROSITE" id="PS51257">
    <property type="entry name" value="PROKAR_LIPOPROTEIN"/>
    <property type="match status" value="1"/>
</dbReference>
<gene>
    <name evidence="3" type="ORF">BJ993_001670</name>
    <name evidence="4" type="ORF">CFH99_23360</name>
</gene>
<keyword evidence="6" id="KW-1185">Reference proteome</keyword>
<evidence type="ECO:0000256" key="1">
    <source>
        <dbReference type="SAM" id="MobiDB-lite"/>
    </source>
</evidence>
<protein>
    <submittedName>
        <fullName evidence="3">Uncharacterized protein</fullName>
    </submittedName>
</protein>
<dbReference type="EMBL" id="CP022295">
    <property type="protein sequence ID" value="QSR28566.1"/>
    <property type="molecule type" value="Genomic_DNA"/>
</dbReference>
<sequence length="203" mass="22149">MTPIKRPLAAAGAAVLLTLSLSACGGAPTDASVKDFCKVTQDEEGGEEFFKAIEDKDWDKVEELVKKQADEVEEVGTPEDIPDDAREGYEIQLDTIKGFSADDWEKAFKENSDEDPFEKDLSSDEKKKVDAYTEYENKTCDDSGSDESEGNDPEVSTEVPTEGLPTDIPTDGVPTDIPTELSPEDLESLQSELEKLTESAATE</sequence>
<feature type="region of interest" description="Disordered" evidence="1">
    <location>
        <begin position="107"/>
        <end position="203"/>
    </location>
</feature>